<sequence>MTRGSFNIEQLFNGKRVFIPIVLGLAIVVFMLYRSLSKEQFIVDAEKGTHAWVDSNANQKVDLSLPEEFVLSEEGNYRISTPNDLLRDVHFNGQAIFWLIMAFVCMVIRDLAYMLRIRILTKKFLSWRRSFFVIMIWEFASALSPGVVGGSAVAMFILNREGVKLGKSTAIIVVTTLMDNLVFVFLIPLVLIFIPLSVFFDGNANLLTSFFWIGYAIITGLSLFLFLSIFIWPNIITSLLRLMMKIPFLKRWRKAAVGMGNDIKVTAKEMQGESLSHWLKAFGATLLSWFGRYAVINCILQAFVSISLMDHVQILGKQLILWLVMMVSITPGGSGIAEYAFSELLAGFGASMLLLAVLAIIWRLISYFPYLFIGVYVLPNWLRSTQQKKK</sequence>
<evidence type="ECO:0008006" key="9">
    <source>
        <dbReference type="Google" id="ProtNLM"/>
    </source>
</evidence>
<evidence type="ECO:0000256" key="5">
    <source>
        <dbReference type="ARBA" id="ARBA00023136"/>
    </source>
</evidence>
<reference evidence="7 8" key="1">
    <citation type="submission" date="2016-10" db="EMBL/GenBank/DDBJ databases">
        <authorList>
            <person name="de Groot N.N."/>
        </authorList>
    </citation>
    <scope>NUCLEOTIDE SEQUENCE [LARGE SCALE GENOMIC DNA]</scope>
    <source>
        <strain evidence="7 8">CGMCC 1.7005</strain>
    </source>
</reference>
<dbReference type="EMBL" id="FPAS01000005">
    <property type="protein sequence ID" value="SFT84202.1"/>
    <property type="molecule type" value="Genomic_DNA"/>
</dbReference>
<feature type="transmembrane region" description="Helical" evidence="6">
    <location>
        <begin position="320"/>
        <end position="341"/>
    </location>
</feature>
<keyword evidence="2" id="KW-1003">Cell membrane</keyword>
<feature type="transmembrane region" description="Helical" evidence="6">
    <location>
        <begin position="17"/>
        <end position="36"/>
    </location>
</feature>
<dbReference type="RefSeq" id="WP_139230374.1">
    <property type="nucleotide sequence ID" value="NZ_FPAS01000005.1"/>
</dbReference>
<comment type="subcellular location">
    <subcellularLocation>
        <location evidence="1">Cell membrane</location>
        <topology evidence="1">Multi-pass membrane protein</topology>
    </subcellularLocation>
</comment>
<evidence type="ECO:0000256" key="6">
    <source>
        <dbReference type="SAM" id="Phobius"/>
    </source>
</evidence>
<proteinExistence type="predicted"/>
<feature type="transmembrane region" description="Helical" evidence="6">
    <location>
        <begin position="136"/>
        <end position="158"/>
    </location>
</feature>
<dbReference type="NCBIfam" id="TIGR00374">
    <property type="entry name" value="flippase-like domain"/>
    <property type="match status" value="1"/>
</dbReference>
<name>A0A1I7BAV4_9FLAO</name>
<gene>
    <name evidence="7" type="ORF">SAMN05216474_2625</name>
</gene>
<dbReference type="Pfam" id="PF03706">
    <property type="entry name" value="LPG_synthase_TM"/>
    <property type="match status" value="1"/>
</dbReference>
<evidence type="ECO:0000256" key="4">
    <source>
        <dbReference type="ARBA" id="ARBA00022989"/>
    </source>
</evidence>
<evidence type="ECO:0000313" key="8">
    <source>
        <dbReference type="Proteomes" id="UP000236454"/>
    </source>
</evidence>
<evidence type="ECO:0000256" key="1">
    <source>
        <dbReference type="ARBA" id="ARBA00004651"/>
    </source>
</evidence>
<dbReference type="OrthoDB" id="1493331at2"/>
<feature type="transmembrane region" description="Helical" evidence="6">
    <location>
        <begin position="353"/>
        <end position="378"/>
    </location>
</feature>
<dbReference type="AlphaFoldDB" id="A0A1I7BAV4"/>
<keyword evidence="3 6" id="KW-0812">Transmembrane</keyword>
<dbReference type="GO" id="GO:0005886">
    <property type="term" value="C:plasma membrane"/>
    <property type="evidence" value="ECO:0007669"/>
    <property type="project" value="UniProtKB-SubCell"/>
</dbReference>
<evidence type="ECO:0000313" key="7">
    <source>
        <dbReference type="EMBL" id="SFT84202.1"/>
    </source>
</evidence>
<dbReference type="PANTHER" id="PTHR37693">
    <property type="entry name" value="PHOSPHATIDYLGLYCEROL LYSYLTRANSFERASE"/>
    <property type="match status" value="1"/>
</dbReference>
<dbReference type="Proteomes" id="UP000236454">
    <property type="component" value="Unassembled WGS sequence"/>
</dbReference>
<accession>A0A1I7BAV4</accession>
<evidence type="ECO:0000256" key="2">
    <source>
        <dbReference type="ARBA" id="ARBA00022475"/>
    </source>
</evidence>
<feature type="transmembrane region" description="Helical" evidence="6">
    <location>
        <begin position="289"/>
        <end position="308"/>
    </location>
</feature>
<dbReference type="PANTHER" id="PTHR37693:SF1">
    <property type="entry name" value="INTEGRAL MEMBRANE PROTEIN"/>
    <property type="match status" value="1"/>
</dbReference>
<organism evidence="7 8">
    <name type="scientific">Lishizhenia tianjinensis</name>
    <dbReference type="NCBI Taxonomy" id="477690"/>
    <lineage>
        <taxon>Bacteria</taxon>
        <taxon>Pseudomonadati</taxon>
        <taxon>Bacteroidota</taxon>
        <taxon>Flavobacteriia</taxon>
        <taxon>Flavobacteriales</taxon>
        <taxon>Crocinitomicaceae</taxon>
        <taxon>Lishizhenia</taxon>
    </lineage>
</organism>
<keyword evidence="5 6" id="KW-0472">Membrane</keyword>
<feature type="transmembrane region" description="Helical" evidence="6">
    <location>
        <begin position="95"/>
        <end position="115"/>
    </location>
</feature>
<evidence type="ECO:0000256" key="3">
    <source>
        <dbReference type="ARBA" id="ARBA00022692"/>
    </source>
</evidence>
<dbReference type="InterPro" id="IPR022791">
    <property type="entry name" value="L-PG_synthase/AglD"/>
</dbReference>
<protein>
    <recommendedName>
        <fullName evidence="9">Lysylphosphatidylglycerol synthase TM region</fullName>
    </recommendedName>
</protein>
<feature type="transmembrane region" description="Helical" evidence="6">
    <location>
        <begin position="170"/>
        <end position="200"/>
    </location>
</feature>
<keyword evidence="8" id="KW-1185">Reference proteome</keyword>
<feature type="transmembrane region" description="Helical" evidence="6">
    <location>
        <begin position="212"/>
        <end position="235"/>
    </location>
</feature>
<dbReference type="STRING" id="477690.SAMN05216474_2625"/>
<keyword evidence="4 6" id="KW-1133">Transmembrane helix</keyword>